<evidence type="ECO:0000313" key="14">
    <source>
        <dbReference type="Proteomes" id="UP000000844"/>
    </source>
</evidence>
<dbReference type="InterPro" id="IPR011712">
    <property type="entry name" value="Sig_transdc_His_kin_sub3_dim/P"/>
</dbReference>
<accession>D3PZA6</accession>
<dbReference type="CDD" id="cd16917">
    <property type="entry name" value="HATPase_UhpB-NarQ-NarX-like"/>
    <property type="match status" value="1"/>
</dbReference>
<feature type="coiled-coil region" evidence="9">
    <location>
        <begin position="149"/>
        <end position="176"/>
    </location>
</feature>
<evidence type="ECO:0000313" key="13">
    <source>
        <dbReference type="EMBL" id="ADD41580.1"/>
    </source>
</evidence>
<keyword evidence="10" id="KW-0472">Membrane</keyword>
<evidence type="ECO:0000256" key="7">
    <source>
        <dbReference type="ARBA" id="ARBA00022840"/>
    </source>
</evidence>
<dbReference type="Gene3D" id="3.30.565.10">
    <property type="entry name" value="Histidine kinase-like ATPase, C-terminal domain"/>
    <property type="match status" value="1"/>
</dbReference>
<evidence type="ECO:0000256" key="6">
    <source>
        <dbReference type="ARBA" id="ARBA00022777"/>
    </source>
</evidence>
<dbReference type="HOGENOM" id="CLU_000445_20_1_11"/>
<feature type="domain" description="Histidine kinase/HSP90-like ATPase" evidence="11">
    <location>
        <begin position="290"/>
        <end position="377"/>
    </location>
</feature>
<dbReference type="PANTHER" id="PTHR24421">
    <property type="entry name" value="NITRATE/NITRITE SENSOR PROTEIN NARX-RELATED"/>
    <property type="match status" value="1"/>
</dbReference>
<keyword evidence="8" id="KW-0902">Two-component regulatory system</keyword>
<dbReference type="GO" id="GO:0046983">
    <property type="term" value="F:protein dimerization activity"/>
    <property type="evidence" value="ECO:0007669"/>
    <property type="project" value="InterPro"/>
</dbReference>
<name>D3PZA6_STANL</name>
<evidence type="ECO:0000259" key="12">
    <source>
        <dbReference type="Pfam" id="PF07730"/>
    </source>
</evidence>
<evidence type="ECO:0000256" key="3">
    <source>
        <dbReference type="ARBA" id="ARBA00022553"/>
    </source>
</evidence>
<keyword evidence="10" id="KW-0812">Transmembrane</keyword>
<evidence type="ECO:0000259" key="11">
    <source>
        <dbReference type="Pfam" id="PF02518"/>
    </source>
</evidence>
<dbReference type="PANTHER" id="PTHR24421:SF10">
    <property type="entry name" value="NITRATE_NITRITE SENSOR PROTEIN NARQ"/>
    <property type="match status" value="1"/>
</dbReference>
<organism evidence="13 14">
    <name type="scientific">Stackebrandtia nassauensis (strain DSM 44728 / CIP 108903 / NRRL B-16338 / NBRC 102104 / LLR-40K-21)</name>
    <dbReference type="NCBI Taxonomy" id="446470"/>
    <lineage>
        <taxon>Bacteria</taxon>
        <taxon>Bacillati</taxon>
        <taxon>Actinomycetota</taxon>
        <taxon>Actinomycetes</taxon>
        <taxon>Glycomycetales</taxon>
        <taxon>Glycomycetaceae</taxon>
        <taxon>Stackebrandtia</taxon>
    </lineage>
</organism>
<feature type="transmembrane region" description="Helical" evidence="10">
    <location>
        <begin position="43"/>
        <end position="61"/>
    </location>
</feature>
<keyword evidence="5" id="KW-0547">Nucleotide-binding</keyword>
<evidence type="ECO:0000256" key="8">
    <source>
        <dbReference type="ARBA" id="ARBA00023012"/>
    </source>
</evidence>
<sequence>MTWETATRWWGRARPFVFAAVVFVVGLIPVNDERTPDWLALPTVWRAAIPAALALAAAWLLPRRWPMVALAVVVSPFDTLIAGTCLIVASYVIATGYRGVVELVLSLVAVLCAPLIPTLASAPSVDDLMGWLGGTALFVWLPLTVGLWVRTRRVTLESLRDKASRLEREQAAVAARARAEERGRIAHEMHDVVAHRVSLMVMHAGALEVNAPDAAVAESAELIRATGSEALAQLRDVLGVLRYGETARTTPQPTLADLDTLLAESRRAGVDATATSTGEAQPLSTLVDQTAYRVIRESLTNVHKHAGAVACVVTLDHQPERLLVTVRNDPPRRPPRLPGSGTGLIGLRERLTLLGGELSTRAEPDGGFRLTASIPLRTETAAA</sequence>
<evidence type="ECO:0000256" key="2">
    <source>
        <dbReference type="ARBA" id="ARBA00012438"/>
    </source>
</evidence>
<dbReference type="GO" id="GO:0016020">
    <property type="term" value="C:membrane"/>
    <property type="evidence" value="ECO:0007669"/>
    <property type="project" value="InterPro"/>
</dbReference>
<feature type="transmembrane region" description="Helical" evidence="10">
    <location>
        <begin position="100"/>
        <end position="122"/>
    </location>
</feature>
<feature type="transmembrane region" description="Helical" evidence="10">
    <location>
        <begin position="128"/>
        <end position="149"/>
    </location>
</feature>
<feature type="transmembrane region" description="Helical" evidence="10">
    <location>
        <begin position="67"/>
        <end position="93"/>
    </location>
</feature>
<dbReference type="InterPro" id="IPR050482">
    <property type="entry name" value="Sensor_HK_TwoCompSys"/>
</dbReference>
<dbReference type="SUPFAM" id="SSF55874">
    <property type="entry name" value="ATPase domain of HSP90 chaperone/DNA topoisomerase II/histidine kinase"/>
    <property type="match status" value="1"/>
</dbReference>
<proteinExistence type="predicted"/>
<keyword evidence="7" id="KW-0067">ATP-binding</keyword>
<dbReference type="eggNOG" id="COG4585">
    <property type="taxonomic scope" value="Bacteria"/>
</dbReference>
<feature type="transmembrane region" description="Helical" evidence="10">
    <location>
        <begin position="12"/>
        <end position="31"/>
    </location>
</feature>
<dbReference type="Pfam" id="PF02518">
    <property type="entry name" value="HATPase_c"/>
    <property type="match status" value="1"/>
</dbReference>
<evidence type="ECO:0000256" key="9">
    <source>
        <dbReference type="SAM" id="Coils"/>
    </source>
</evidence>
<dbReference type="GO" id="GO:0005524">
    <property type="term" value="F:ATP binding"/>
    <property type="evidence" value="ECO:0007669"/>
    <property type="project" value="UniProtKB-KW"/>
</dbReference>
<keyword evidence="9" id="KW-0175">Coiled coil</keyword>
<dbReference type="Proteomes" id="UP000000844">
    <property type="component" value="Chromosome"/>
</dbReference>
<evidence type="ECO:0000256" key="5">
    <source>
        <dbReference type="ARBA" id="ARBA00022741"/>
    </source>
</evidence>
<dbReference type="KEGG" id="sna:Snas_1884"/>
<dbReference type="EC" id="2.7.13.3" evidence="2"/>
<keyword evidence="14" id="KW-1185">Reference proteome</keyword>
<keyword evidence="6 13" id="KW-0418">Kinase</keyword>
<dbReference type="AlphaFoldDB" id="D3PZA6"/>
<dbReference type="InterPro" id="IPR003594">
    <property type="entry name" value="HATPase_dom"/>
</dbReference>
<protein>
    <recommendedName>
        <fullName evidence="2">histidine kinase</fullName>
        <ecNumber evidence="2">2.7.13.3</ecNumber>
    </recommendedName>
</protein>
<feature type="domain" description="Signal transduction histidine kinase subgroup 3 dimerisation and phosphoacceptor" evidence="12">
    <location>
        <begin position="181"/>
        <end position="242"/>
    </location>
</feature>
<evidence type="ECO:0000256" key="10">
    <source>
        <dbReference type="SAM" id="Phobius"/>
    </source>
</evidence>
<dbReference type="InterPro" id="IPR036890">
    <property type="entry name" value="HATPase_C_sf"/>
</dbReference>
<dbReference type="EMBL" id="CP001778">
    <property type="protein sequence ID" value="ADD41580.1"/>
    <property type="molecule type" value="Genomic_DNA"/>
</dbReference>
<keyword evidence="4" id="KW-0808">Transferase</keyword>
<keyword evidence="10" id="KW-1133">Transmembrane helix</keyword>
<comment type="catalytic activity">
    <reaction evidence="1">
        <text>ATP + protein L-histidine = ADP + protein N-phospho-L-histidine.</text>
        <dbReference type="EC" id="2.7.13.3"/>
    </reaction>
</comment>
<evidence type="ECO:0000256" key="1">
    <source>
        <dbReference type="ARBA" id="ARBA00000085"/>
    </source>
</evidence>
<dbReference type="Pfam" id="PF07730">
    <property type="entry name" value="HisKA_3"/>
    <property type="match status" value="1"/>
</dbReference>
<reference evidence="13 14" key="1">
    <citation type="journal article" date="2009" name="Stand. Genomic Sci.">
        <title>Complete genome sequence of Stackebrandtia nassauensis type strain (LLR-40K-21).</title>
        <authorList>
            <person name="Munk C."/>
            <person name="Lapidus A."/>
            <person name="Copeland A."/>
            <person name="Jando M."/>
            <person name="Mayilraj S."/>
            <person name="Glavina Del Rio T."/>
            <person name="Nolan M."/>
            <person name="Chen F."/>
            <person name="Lucas S."/>
            <person name="Tice H."/>
            <person name="Cheng J.F."/>
            <person name="Han C."/>
            <person name="Detter J.C."/>
            <person name="Bruce D."/>
            <person name="Goodwin L."/>
            <person name="Chain P."/>
            <person name="Pitluck S."/>
            <person name="Goker M."/>
            <person name="Ovchinikova G."/>
            <person name="Pati A."/>
            <person name="Ivanova N."/>
            <person name="Mavromatis K."/>
            <person name="Chen A."/>
            <person name="Palaniappan K."/>
            <person name="Land M."/>
            <person name="Hauser L."/>
            <person name="Chang Y.J."/>
            <person name="Jeffries C.D."/>
            <person name="Bristow J."/>
            <person name="Eisen J.A."/>
            <person name="Markowitz V."/>
            <person name="Hugenholtz P."/>
            <person name="Kyrpides N.C."/>
            <person name="Klenk H.P."/>
        </authorList>
    </citation>
    <scope>NUCLEOTIDE SEQUENCE [LARGE SCALE GENOMIC DNA]</scope>
    <source>
        <strain evidence="14">DSM 44728 / CIP 108903 / NRRL B-16338 / NBRC 102104 / LLR-40K-21</strain>
    </source>
</reference>
<dbReference type="STRING" id="446470.Snas_1884"/>
<keyword evidence="3" id="KW-0597">Phosphoprotein</keyword>
<gene>
    <name evidence="13" type="ordered locus">Snas_1884</name>
</gene>
<dbReference type="GO" id="GO:0000155">
    <property type="term" value="F:phosphorelay sensor kinase activity"/>
    <property type="evidence" value="ECO:0007669"/>
    <property type="project" value="InterPro"/>
</dbReference>
<dbReference type="RefSeq" id="WP_013017151.1">
    <property type="nucleotide sequence ID" value="NC_013947.1"/>
</dbReference>
<dbReference type="OrthoDB" id="227596at2"/>
<dbReference type="Gene3D" id="1.20.5.1930">
    <property type="match status" value="1"/>
</dbReference>
<evidence type="ECO:0000256" key="4">
    <source>
        <dbReference type="ARBA" id="ARBA00022679"/>
    </source>
</evidence>